<dbReference type="InterPro" id="IPR036890">
    <property type="entry name" value="HATPase_C_sf"/>
</dbReference>
<dbReference type="NCBIfam" id="TIGR00229">
    <property type="entry name" value="sensory_box"/>
    <property type="match status" value="3"/>
</dbReference>
<feature type="domain" description="PAS" evidence="7">
    <location>
        <begin position="455"/>
        <end position="525"/>
    </location>
</feature>
<accession>A0ABP8K7U8</accession>
<dbReference type="PRINTS" id="PR00344">
    <property type="entry name" value="BCTRLSENSOR"/>
</dbReference>
<dbReference type="CDD" id="cd00082">
    <property type="entry name" value="HisKA"/>
    <property type="match status" value="1"/>
</dbReference>
<dbReference type="Gene3D" id="2.10.70.100">
    <property type="match status" value="1"/>
</dbReference>
<dbReference type="InterPro" id="IPR003661">
    <property type="entry name" value="HisK_dim/P_dom"/>
</dbReference>
<dbReference type="Pfam" id="PF08447">
    <property type="entry name" value="PAS_3"/>
    <property type="match status" value="3"/>
</dbReference>
<feature type="domain" description="PAC" evidence="8">
    <location>
        <begin position="657"/>
        <end position="709"/>
    </location>
</feature>
<reference evidence="10" key="1">
    <citation type="journal article" date="2019" name="Int. J. Syst. Evol. Microbiol.">
        <title>The Global Catalogue of Microorganisms (GCM) 10K type strain sequencing project: providing services to taxonomists for standard genome sequencing and annotation.</title>
        <authorList>
            <consortium name="The Broad Institute Genomics Platform"/>
            <consortium name="The Broad Institute Genome Sequencing Center for Infectious Disease"/>
            <person name="Wu L."/>
            <person name="Ma J."/>
        </authorList>
    </citation>
    <scope>NUCLEOTIDE SEQUENCE [LARGE SCALE GENOMIC DNA]</scope>
    <source>
        <strain evidence="10">JCM 17925</strain>
    </source>
</reference>
<dbReference type="Gene3D" id="3.30.565.10">
    <property type="entry name" value="Histidine kinase-like ATPase, C-terminal domain"/>
    <property type="match status" value="1"/>
</dbReference>
<sequence>MRFSDTEQERLNALAGYHILDSLSEEAYDTITQLASQLCETPVSLITFLDDQRQWFKSVYGFSVRQTHREHSFCTHAILHPDQIMEVPDARIDKRFAHNPLTLGDPPVIFYAGVPLVDQSGHALGTLCVIDHRPRQLSARQITALKGLARQVESLLTLRRTKLLLEKANQQLQEKNGMLQAIVSHGYGDLVTNHAQWQLAEDELIQRSRQLRVFFDSSLDLHCITDTRGVIMQLNRSWETMLGYSTAEVQKQSILTFLHPDDVAATQAAIQGALDRKRADKLINRIRAKDGTYRLIEWHAVLDGNLFYTSARNITEASETALKLRTANERLELATRAAKQGIWEYEIDSEKLTLDQRLYEILGDLSEDTILCFADLLTYIYPDDHESLVHIKTVLENGAESVESEFRIVRPDAAIRYVQTKGIIVGGNDGNPQRAVGVAWDVTERKEAELVLHQRTMQYLALVDNLKEVVFQTDLAGNWTFLNPYWSTLIGFTVEESLGRPFYRHLSPRYQVQVYRLFRELLSHRMSSFRHIILYQHKNGDHRWAEVFVQLVATDDGRPVGTTGTITDITERKVTLDALYESNQLFQEFAANIDKVIFIHSATTFDLLYINPAFERVFGLSTEQLYRDPNSSFRLVLDEDKPAASQALMRYQDGEPSVVEYRIRKPDGSIRWISSRTFVIRTRIGKPMRYIGIASDITDQKEKELVLQQSLAREQELNRMKSQFVATASHEFRTPMATIQSSLDLIRLHLERSTQGVLPAINRHLGIIEREITNFSELMADILTIGKIDAGKISCSLRPVDVQALVKEVVATHFGERNDNRNVEIGVSGIPQAVCLDTKLITHVLINLLANAFKFSQNNPELHLTFGRELSVAVIDRGIGIPAEDMPHLFETFFRAGNVVNIQGSGLGLIIVRQFIELHGGSLHIDSVEGRGTTVTFTLPIESERPAEPLEP</sequence>
<dbReference type="Proteomes" id="UP001500936">
    <property type="component" value="Unassembled WGS sequence"/>
</dbReference>
<dbReference type="CDD" id="cd00075">
    <property type="entry name" value="HATPase"/>
    <property type="match status" value="1"/>
</dbReference>
<dbReference type="Pfam" id="PF01590">
    <property type="entry name" value="GAF"/>
    <property type="match status" value="1"/>
</dbReference>
<feature type="domain" description="PAS" evidence="7">
    <location>
        <begin position="207"/>
        <end position="277"/>
    </location>
</feature>
<dbReference type="Gene3D" id="3.30.450.40">
    <property type="match status" value="1"/>
</dbReference>
<dbReference type="InterPro" id="IPR001610">
    <property type="entry name" value="PAC"/>
</dbReference>
<dbReference type="InterPro" id="IPR000700">
    <property type="entry name" value="PAS-assoc_C"/>
</dbReference>
<proteinExistence type="predicted"/>
<feature type="domain" description="Histidine kinase" evidence="6">
    <location>
        <begin position="727"/>
        <end position="943"/>
    </location>
</feature>
<evidence type="ECO:0000256" key="2">
    <source>
        <dbReference type="ARBA" id="ARBA00012438"/>
    </source>
</evidence>
<evidence type="ECO:0000256" key="4">
    <source>
        <dbReference type="ARBA" id="ARBA00022679"/>
    </source>
</evidence>
<comment type="catalytic activity">
    <reaction evidence="1">
        <text>ATP + protein L-histidine = ADP + protein N-phospho-L-histidine.</text>
        <dbReference type="EC" id="2.7.13.3"/>
    </reaction>
</comment>
<dbReference type="SMART" id="SM00086">
    <property type="entry name" value="PAC"/>
    <property type="match status" value="4"/>
</dbReference>
<evidence type="ECO:0000313" key="10">
    <source>
        <dbReference type="Proteomes" id="UP001500936"/>
    </source>
</evidence>
<feature type="domain" description="PAS" evidence="7">
    <location>
        <begin position="582"/>
        <end position="655"/>
    </location>
</feature>
<dbReference type="InterPro" id="IPR004358">
    <property type="entry name" value="Sig_transdc_His_kin-like_C"/>
</dbReference>
<gene>
    <name evidence="9" type="ORF">GCM10023187_16220</name>
</gene>
<evidence type="ECO:0000259" key="8">
    <source>
        <dbReference type="PROSITE" id="PS50113"/>
    </source>
</evidence>
<keyword evidence="5" id="KW-0418">Kinase</keyword>
<dbReference type="InterPro" id="IPR003018">
    <property type="entry name" value="GAF"/>
</dbReference>
<dbReference type="InterPro" id="IPR003594">
    <property type="entry name" value="HATPase_dom"/>
</dbReference>
<dbReference type="PROSITE" id="PS50109">
    <property type="entry name" value="HIS_KIN"/>
    <property type="match status" value="1"/>
</dbReference>
<dbReference type="Gene3D" id="1.10.287.130">
    <property type="match status" value="1"/>
</dbReference>
<dbReference type="SMART" id="SM00091">
    <property type="entry name" value="PAS"/>
    <property type="match status" value="4"/>
</dbReference>
<dbReference type="InterPro" id="IPR005467">
    <property type="entry name" value="His_kinase_dom"/>
</dbReference>
<dbReference type="SUPFAM" id="SSF55785">
    <property type="entry name" value="PYP-like sensor domain (PAS domain)"/>
    <property type="match status" value="4"/>
</dbReference>
<dbReference type="Pfam" id="PF02518">
    <property type="entry name" value="HATPase_c"/>
    <property type="match status" value="1"/>
</dbReference>
<keyword evidence="3" id="KW-0597">Phosphoprotein</keyword>
<dbReference type="SMART" id="SM00065">
    <property type="entry name" value="GAF"/>
    <property type="match status" value="1"/>
</dbReference>
<organism evidence="9 10">
    <name type="scientific">Nibrella viscosa</name>
    <dbReference type="NCBI Taxonomy" id="1084524"/>
    <lineage>
        <taxon>Bacteria</taxon>
        <taxon>Pseudomonadati</taxon>
        <taxon>Bacteroidota</taxon>
        <taxon>Cytophagia</taxon>
        <taxon>Cytophagales</taxon>
        <taxon>Spirosomataceae</taxon>
        <taxon>Nibrella</taxon>
    </lineage>
</organism>
<dbReference type="SMART" id="SM00387">
    <property type="entry name" value="HATPase_c"/>
    <property type="match status" value="1"/>
</dbReference>
<dbReference type="Pfam" id="PF08448">
    <property type="entry name" value="PAS_4"/>
    <property type="match status" value="1"/>
</dbReference>
<evidence type="ECO:0000259" key="6">
    <source>
        <dbReference type="PROSITE" id="PS50109"/>
    </source>
</evidence>
<dbReference type="SUPFAM" id="SSF47384">
    <property type="entry name" value="Homodimeric domain of signal transducing histidine kinase"/>
    <property type="match status" value="1"/>
</dbReference>
<dbReference type="InterPro" id="IPR035965">
    <property type="entry name" value="PAS-like_dom_sf"/>
</dbReference>
<dbReference type="PROSITE" id="PS50112">
    <property type="entry name" value="PAS"/>
    <property type="match status" value="3"/>
</dbReference>
<dbReference type="SMART" id="SM00388">
    <property type="entry name" value="HisKA"/>
    <property type="match status" value="1"/>
</dbReference>
<evidence type="ECO:0000256" key="5">
    <source>
        <dbReference type="ARBA" id="ARBA00022777"/>
    </source>
</evidence>
<evidence type="ECO:0000256" key="3">
    <source>
        <dbReference type="ARBA" id="ARBA00022553"/>
    </source>
</evidence>
<dbReference type="Pfam" id="PF00512">
    <property type="entry name" value="HisKA"/>
    <property type="match status" value="1"/>
</dbReference>
<evidence type="ECO:0000313" key="9">
    <source>
        <dbReference type="EMBL" id="GAA4401744.1"/>
    </source>
</evidence>
<dbReference type="RefSeq" id="WP_345265775.1">
    <property type="nucleotide sequence ID" value="NZ_BAABHB010000002.1"/>
</dbReference>
<dbReference type="InterPro" id="IPR013656">
    <property type="entry name" value="PAS_4"/>
</dbReference>
<feature type="domain" description="PAC" evidence="8">
    <location>
        <begin position="402"/>
        <end position="454"/>
    </location>
</feature>
<name>A0ABP8K7U8_9BACT</name>
<dbReference type="InterPro" id="IPR000014">
    <property type="entry name" value="PAS"/>
</dbReference>
<protein>
    <recommendedName>
        <fullName evidence="2">histidine kinase</fullName>
        <ecNumber evidence="2">2.7.13.3</ecNumber>
    </recommendedName>
</protein>
<dbReference type="Gene3D" id="3.30.450.20">
    <property type="entry name" value="PAS domain"/>
    <property type="match status" value="4"/>
</dbReference>
<feature type="domain" description="PAC" evidence="8">
    <location>
        <begin position="525"/>
        <end position="581"/>
    </location>
</feature>
<dbReference type="InterPro" id="IPR036097">
    <property type="entry name" value="HisK_dim/P_sf"/>
</dbReference>
<evidence type="ECO:0000256" key="1">
    <source>
        <dbReference type="ARBA" id="ARBA00000085"/>
    </source>
</evidence>
<keyword evidence="10" id="KW-1185">Reference proteome</keyword>
<dbReference type="SUPFAM" id="SSF55781">
    <property type="entry name" value="GAF domain-like"/>
    <property type="match status" value="1"/>
</dbReference>
<keyword evidence="4" id="KW-0808">Transferase</keyword>
<evidence type="ECO:0000259" key="7">
    <source>
        <dbReference type="PROSITE" id="PS50112"/>
    </source>
</evidence>
<dbReference type="EC" id="2.7.13.3" evidence="2"/>
<dbReference type="PANTHER" id="PTHR43304">
    <property type="entry name" value="PHYTOCHROME-LIKE PROTEIN CPH1"/>
    <property type="match status" value="1"/>
</dbReference>
<dbReference type="InterPro" id="IPR052162">
    <property type="entry name" value="Sensor_kinase/Photoreceptor"/>
</dbReference>
<dbReference type="PROSITE" id="PS50113">
    <property type="entry name" value="PAC"/>
    <property type="match status" value="3"/>
</dbReference>
<dbReference type="CDD" id="cd00130">
    <property type="entry name" value="PAS"/>
    <property type="match status" value="3"/>
</dbReference>
<dbReference type="EMBL" id="BAABHB010000002">
    <property type="protein sequence ID" value="GAA4401744.1"/>
    <property type="molecule type" value="Genomic_DNA"/>
</dbReference>
<dbReference type="InterPro" id="IPR013655">
    <property type="entry name" value="PAS_fold_3"/>
</dbReference>
<comment type="caution">
    <text evidence="9">The sequence shown here is derived from an EMBL/GenBank/DDBJ whole genome shotgun (WGS) entry which is preliminary data.</text>
</comment>
<dbReference type="PANTHER" id="PTHR43304:SF1">
    <property type="entry name" value="PAC DOMAIN-CONTAINING PROTEIN"/>
    <property type="match status" value="1"/>
</dbReference>
<dbReference type="SUPFAM" id="SSF55874">
    <property type="entry name" value="ATPase domain of HSP90 chaperone/DNA topoisomerase II/histidine kinase"/>
    <property type="match status" value="1"/>
</dbReference>
<dbReference type="InterPro" id="IPR029016">
    <property type="entry name" value="GAF-like_dom_sf"/>
</dbReference>